<sequence length="307" mass="33837">MKHGRYPFILSFLALPVGLYAWLVILPFAQAFQISLTDWSGSSNSFDYIGFDNYVNLFKDERFVLPALRHTGIILVVLPVATIALGLFFAFMLNLGGRSRQGRIEGVAGSRFHKVVYFFPQVLSVAIVGILWKQVYAPENFGGLITGTLSAIGLPSPVNGFLADKRFVLAAVIGVLVWSAVGFYLVFFSSAMASIPRDIYEAAIIDGAGRFQMFFKITLPLLWDSVQTAWIYLSIVALDVFVLVYLMTPEQGGPDTASEVVGGVIWKYAFKHGEQAFASAIGVVLFFAALSLAVVSLRFGRREQIEY</sequence>
<dbReference type="Gene3D" id="1.10.3720.10">
    <property type="entry name" value="MetI-like"/>
    <property type="match status" value="1"/>
</dbReference>
<dbReference type="PROSITE" id="PS50928">
    <property type="entry name" value="ABC_TM1"/>
    <property type="match status" value="1"/>
</dbReference>
<dbReference type="EMBL" id="PVTJ01000001">
    <property type="protein sequence ID" value="PRY61809.1"/>
    <property type="molecule type" value="Genomic_DNA"/>
</dbReference>
<dbReference type="GO" id="GO:0005886">
    <property type="term" value="C:plasma membrane"/>
    <property type="evidence" value="ECO:0007669"/>
    <property type="project" value="UniProtKB-SubCell"/>
</dbReference>
<feature type="domain" description="ABC transmembrane type-1" evidence="8">
    <location>
        <begin position="68"/>
        <end position="296"/>
    </location>
</feature>
<evidence type="ECO:0000256" key="4">
    <source>
        <dbReference type="ARBA" id="ARBA00022692"/>
    </source>
</evidence>
<evidence type="ECO:0000259" key="8">
    <source>
        <dbReference type="PROSITE" id="PS50928"/>
    </source>
</evidence>
<organism evidence="9 10">
    <name type="scientific">Glycomyces artemisiae</name>
    <dbReference type="NCBI Taxonomy" id="1076443"/>
    <lineage>
        <taxon>Bacteria</taxon>
        <taxon>Bacillati</taxon>
        <taxon>Actinomycetota</taxon>
        <taxon>Actinomycetes</taxon>
        <taxon>Glycomycetales</taxon>
        <taxon>Glycomycetaceae</taxon>
        <taxon>Glycomyces</taxon>
    </lineage>
</organism>
<dbReference type="Proteomes" id="UP000238176">
    <property type="component" value="Unassembled WGS sequence"/>
</dbReference>
<reference evidence="9 10" key="1">
    <citation type="submission" date="2018-03" db="EMBL/GenBank/DDBJ databases">
        <title>Genomic Encyclopedia of Type Strains, Phase III (KMG-III): the genomes of soil and plant-associated and newly described type strains.</title>
        <authorList>
            <person name="Whitman W."/>
        </authorList>
    </citation>
    <scope>NUCLEOTIDE SEQUENCE [LARGE SCALE GENOMIC DNA]</scope>
    <source>
        <strain evidence="9 10">CGMCC 4.7067</strain>
    </source>
</reference>
<feature type="transmembrane region" description="Helical" evidence="7">
    <location>
        <begin position="115"/>
        <end position="132"/>
    </location>
</feature>
<evidence type="ECO:0000256" key="2">
    <source>
        <dbReference type="ARBA" id="ARBA00022448"/>
    </source>
</evidence>
<feature type="transmembrane region" description="Helical" evidence="7">
    <location>
        <begin position="73"/>
        <end position="95"/>
    </location>
</feature>
<feature type="transmembrane region" description="Helical" evidence="7">
    <location>
        <begin position="167"/>
        <end position="187"/>
    </location>
</feature>
<dbReference type="OrthoDB" id="9782326at2"/>
<dbReference type="Pfam" id="PF00528">
    <property type="entry name" value="BPD_transp_1"/>
    <property type="match status" value="1"/>
</dbReference>
<protein>
    <submittedName>
        <fullName evidence="9">Carbohydrate ABC transporter membrane protein 1 (CUT1 family)</fullName>
    </submittedName>
</protein>
<dbReference type="CDD" id="cd06261">
    <property type="entry name" value="TM_PBP2"/>
    <property type="match status" value="1"/>
</dbReference>
<evidence type="ECO:0000256" key="7">
    <source>
        <dbReference type="RuleBase" id="RU363032"/>
    </source>
</evidence>
<dbReference type="InterPro" id="IPR051393">
    <property type="entry name" value="ABC_transporter_permease"/>
</dbReference>
<feature type="transmembrane region" description="Helical" evidence="7">
    <location>
        <begin position="229"/>
        <end position="248"/>
    </location>
</feature>
<keyword evidence="10" id="KW-1185">Reference proteome</keyword>
<keyword evidence="3" id="KW-1003">Cell membrane</keyword>
<keyword evidence="5 7" id="KW-1133">Transmembrane helix</keyword>
<dbReference type="PANTHER" id="PTHR30193">
    <property type="entry name" value="ABC TRANSPORTER PERMEASE PROTEIN"/>
    <property type="match status" value="1"/>
</dbReference>
<keyword evidence="6 7" id="KW-0472">Membrane</keyword>
<evidence type="ECO:0000313" key="9">
    <source>
        <dbReference type="EMBL" id="PRY61809.1"/>
    </source>
</evidence>
<comment type="caution">
    <text evidence="9">The sequence shown here is derived from an EMBL/GenBank/DDBJ whole genome shotgun (WGS) entry which is preliminary data.</text>
</comment>
<dbReference type="AlphaFoldDB" id="A0A2T0UV42"/>
<evidence type="ECO:0000256" key="6">
    <source>
        <dbReference type="ARBA" id="ARBA00023136"/>
    </source>
</evidence>
<evidence type="ECO:0000256" key="1">
    <source>
        <dbReference type="ARBA" id="ARBA00004651"/>
    </source>
</evidence>
<accession>A0A2T0UV42</accession>
<keyword evidence="4 7" id="KW-0812">Transmembrane</keyword>
<gene>
    <name evidence="9" type="ORF">B0I28_101132</name>
</gene>
<dbReference type="InterPro" id="IPR000515">
    <property type="entry name" value="MetI-like"/>
</dbReference>
<keyword evidence="2 7" id="KW-0813">Transport</keyword>
<evidence type="ECO:0000256" key="5">
    <source>
        <dbReference type="ARBA" id="ARBA00022989"/>
    </source>
</evidence>
<name>A0A2T0UV42_9ACTN</name>
<dbReference type="SUPFAM" id="SSF161098">
    <property type="entry name" value="MetI-like"/>
    <property type="match status" value="1"/>
</dbReference>
<evidence type="ECO:0000256" key="3">
    <source>
        <dbReference type="ARBA" id="ARBA00022475"/>
    </source>
</evidence>
<dbReference type="RefSeq" id="WP_106361898.1">
    <property type="nucleotide sequence ID" value="NZ_PVTJ01000001.1"/>
</dbReference>
<comment type="similarity">
    <text evidence="7">Belongs to the binding-protein-dependent transport system permease family.</text>
</comment>
<dbReference type="GO" id="GO:0055085">
    <property type="term" value="P:transmembrane transport"/>
    <property type="evidence" value="ECO:0007669"/>
    <property type="project" value="InterPro"/>
</dbReference>
<dbReference type="InterPro" id="IPR035906">
    <property type="entry name" value="MetI-like_sf"/>
</dbReference>
<proteinExistence type="inferred from homology"/>
<comment type="subcellular location">
    <subcellularLocation>
        <location evidence="1 7">Cell membrane</location>
        <topology evidence="1 7">Multi-pass membrane protein</topology>
    </subcellularLocation>
</comment>
<dbReference type="PANTHER" id="PTHR30193:SF41">
    <property type="entry name" value="DIACETYLCHITOBIOSE UPTAKE SYSTEM PERMEASE PROTEIN NGCF"/>
    <property type="match status" value="1"/>
</dbReference>
<feature type="transmembrane region" description="Helical" evidence="7">
    <location>
        <begin position="276"/>
        <end position="297"/>
    </location>
</feature>
<evidence type="ECO:0000313" key="10">
    <source>
        <dbReference type="Proteomes" id="UP000238176"/>
    </source>
</evidence>